<evidence type="ECO:0008006" key="2">
    <source>
        <dbReference type="Google" id="ProtNLM"/>
    </source>
</evidence>
<protein>
    <recommendedName>
        <fullName evidence="2">DUF4160 domain-containing protein</fullName>
    </recommendedName>
</protein>
<dbReference type="EMBL" id="UOGJ01000107">
    <property type="protein sequence ID" value="VAX36695.1"/>
    <property type="molecule type" value="Genomic_DNA"/>
</dbReference>
<reference evidence="1" key="1">
    <citation type="submission" date="2018-06" db="EMBL/GenBank/DDBJ databases">
        <authorList>
            <person name="Zhirakovskaya E."/>
        </authorList>
    </citation>
    <scope>NUCLEOTIDE SEQUENCE</scope>
</reference>
<gene>
    <name evidence="1" type="ORF">MNBD_UNCLBAC01-1247</name>
</gene>
<sequence length="90" mass="10520">MPTISMFYGILIRMFFKDIDKHKLPHIHAEYQNSMAVYSIPDGKLLAGKMNKRKQKLIFAWIEIHKDDLMADWELAVNGKTPFKIKGLDQ</sequence>
<dbReference type="Pfam" id="PF13711">
    <property type="entry name" value="DUF4160"/>
    <property type="match status" value="1"/>
</dbReference>
<proteinExistence type="predicted"/>
<dbReference type="InterPro" id="IPR025427">
    <property type="entry name" value="DUF4160"/>
</dbReference>
<organism evidence="1">
    <name type="scientific">hydrothermal vent metagenome</name>
    <dbReference type="NCBI Taxonomy" id="652676"/>
    <lineage>
        <taxon>unclassified sequences</taxon>
        <taxon>metagenomes</taxon>
        <taxon>ecological metagenomes</taxon>
    </lineage>
</organism>
<accession>A0A3B1DWW3</accession>
<evidence type="ECO:0000313" key="1">
    <source>
        <dbReference type="EMBL" id="VAX36695.1"/>
    </source>
</evidence>
<dbReference type="AlphaFoldDB" id="A0A3B1DWW3"/>
<name>A0A3B1DWW3_9ZZZZ</name>